<dbReference type="Pfam" id="PF14903">
    <property type="entry name" value="WG_beta_rep"/>
    <property type="match status" value="5"/>
</dbReference>
<dbReference type="SUPFAM" id="SSF69360">
    <property type="entry name" value="Cell wall binding repeat"/>
    <property type="match status" value="1"/>
</dbReference>
<evidence type="ECO:0000313" key="2">
    <source>
        <dbReference type="EMBL" id="VTR33295.1"/>
    </source>
</evidence>
<accession>A0A4U9UII1</accession>
<dbReference type="KEGG" id="stha:NCTC11429_01148"/>
<evidence type="ECO:0000313" key="4">
    <source>
        <dbReference type="Proteomes" id="UP001566204"/>
    </source>
</evidence>
<dbReference type="STRING" id="1123265.GCA_000686625_04065"/>
<organism evidence="2 3">
    <name type="scientific">Sphingobacterium thalpophilum</name>
    <dbReference type="NCBI Taxonomy" id="259"/>
    <lineage>
        <taxon>Bacteria</taxon>
        <taxon>Pseudomonadati</taxon>
        <taxon>Bacteroidota</taxon>
        <taxon>Sphingobacteriia</taxon>
        <taxon>Sphingobacteriales</taxon>
        <taxon>Sphingobacteriaceae</taxon>
        <taxon>Sphingobacterium</taxon>
    </lineage>
</organism>
<gene>
    <name evidence="1" type="ORF">ABTW24_03030</name>
    <name evidence="2" type="ORF">NCTC11429_01148</name>
</gene>
<reference evidence="2 3" key="1">
    <citation type="submission" date="2019-05" db="EMBL/GenBank/DDBJ databases">
        <authorList>
            <consortium name="Pathogen Informatics"/>
        </authorList>
    </citation>
    <scope>NUCLEOTIDE SEQUENCE [LARGE SCALE GENOMIC DNA]</scope>
    <source>
        <strain evidence="2 3">NCTC11429</strain>
    </source>
</reference>
<proteinExistence type="predicted"/>
<dbReference type="RefSeq" id="WP_028070732.1">
    <property type="nucleotide sequence ID" value="NZ_CP141191.1"/>
</dbReference>
<dbReference type="Proteomes" id="UP000308196">
    <property type="component" value="Chromosome"/>
</dbReference>
<dbReference type="EMBL" id="JBEOQB010000001">
    <property type="protein sequence ID" value="MEZ0450564.1"/>
    <property type="molecule type" value="Genomic_DNA"/>
</dbReference>
<dbReference type="PANTHER" id="PTHR37841">
    <property type="entry name" value="GLR2918 PROTEIN"/>
    <property type="match status" value="1"/>
</dbReference>
<reference evidence="1 4" key="2">
    <citation type="submission" date="2024-06" db="EMBL/GenBank/DDBJ databases">
        <title>Soil Sphingobacterium thalpophilum.</title>
        <authorList>
            <person name="Yang J."/>
            <person name="Li J."/>
        </authorList>
    </citation>
    <scope>NUCLEOTIDE SEQUENCE [LARGE SCALE GENOMIC DNA]</scope>
    <source>
        <strain evidence="1 4">22g91tb</strain>
    </source>
</reference>
<dbReference type="Proteomes" id="UP001566204">
    <property type="component" value="Unassembled WGS sequence"/>
</dbReference>
<dbReference type="EMBL" id="LR590484">
    <property type="protein sequence ID" value="VTR33295.1"/>
    <property type="molecule type" value="Genomic_DNA"/>
</dbReference>
<keyword evidence="4" id="KW-1185">Reference proteome</keyword>
<sequence>MKHLFLCISIFTLICVSKGTAQQKVFKIAYQFADPETGTDTSASEFIKVLADQGESLMRAYISKDQIRVETLLFGKSVQISDLTQQTSYQLDEISKTYTTTEIASGKLIETSAEGDYAYSSDLQIRLIPNEKKIIAGIACKKAIFNLEGTNDPQTEITVWYAENLPKLYWGTYDYLEKVPGAALYVGAAGLGIQATKVEEIPFDKTLFEIPEGYEEGERDDATADSALNDNLSWYQDPATEYFGVQDSLGNKLTPAKYSSIYAYVGKFAIVSDAAQMFGLIDLQGKEVIPCQYESLSLDIEGAPLVFMKDQKYGLLDSTGKQLLAAKYDFISIPNLNYALYNEGEQTGVLDFKGNVLIPAKYEIVAEYHDNLALILENQTYQLVDKSGQALLPSSQEFLSFAGERLLLAFKGDKYGYIDYSGKVIIPFQFQNAQAFENGLALVSEDLENFYYIDARGKFIKKYEE</sequence>
<evidence type="ECO:0000313" key="3">
    <source>
        <dbReference type="Proteomes" id="UP000308196"/>
    </source>
</evidence>
<dbReference type="InterPro" id="IPR032774">
    <property type="entry name" value="WG_beta_rep"/>
</dbReference>
<dbReference type="PANTHER" id="PTHR37841:SF1">
    <property type="entry name" value="DUF3298 DOMAIN-CONTAINING PROTEIN"/>
    <property type="match status" value="1"/>
</dbReference>
<dbReference type="GeneID" id="78461921"/>
<name>A0A4U9UII1_9SPHI</name>
<evidence type="ECO:0000313" key="1">
    <source>
        <dbReference type="EMBL" id="MEZ0450564.1"/>
    </source>
</evidence>
<dbReference type="AlphaFoldDB" id="A0A4U9UII1"/>
<protein>
    <submittedName>
        <fullName evidence="2">GLPGLI family protein</fullName>
    </submittedName>
    <submittedName>
        <fullName evidence="1">WG repeat-containing protein</fullName>
    </submittedName>
</protein>